<evidence type="ECO:0000256" key="1">
    <source>
        <dbReference type="SAM" id="Phobius"/>
    </source>
</evidence>
<name>A0A255EMJ6_9ACTN</name>
<evidence type="ECO:0000313" key="5">
    <source>
        <dbReference type="Proteomes" id="UP000216533"/>
    </source>
</evidence>
<keyword evidence="1" id="KW-1133">Transmembrane helix</keyword>
<reference evidence="4 5" key="1">
    <citation type="submission" date="2017-07" db="EMBL/GenBank/DDBJ databases">
        <title>Draft whole genome sequences of clinical Proprionibacteriaceae strains.</title>
        <authorList>
            <person name="Bernier A.-M."/>
            <person name="Bernard K."/>
            <person name="Domingo M.-C."/>
        </authorList>
    </citation>
    <scope>NUCLEOTIDE SEQUENCE [LARGE SCALE GENOMIC DNA]</scope>
    <source>
        <strain evidence="3 4">NML 150081</strain>
        <strain evidence="2 5">NML 160184</strain>
    </source>
</reference>
<evidence type="ECO:0008006" key="6">
    <source>
        <dbReference type="Google" id="ProtNLM"/>
    </source>
</evidence>
<proteinExistence type="predicted"/>
<accession>A0A255EMJ6</accession>
<keyword evidence="1" id="KW-0472">Membrane</keyword>
<dbReference type="EMBL" id="NMVI01000015">
    <property type="protein sequence ID" value="OYN87996.1"/>
    <property type="molecule type" value="Genomic_DNA"/>
</dbReference>
<organism evidence="3 4">
    <name type="scientific">Parenemella sanctibonifatiensis</name>
    <dbReference type="NCBI Taxonomy" id="2016505"/>
    <lineage>
        <taxon>Bacteria</taxon>
        <taxon>Bacillati</taxon>
        <taxon>Actinomycetota</taxon>
        <taxon>Actinomycetes</taxon>
        <taxon>Propionibacteriales</taxon>
        <taxon>Propionibacteriaceae</taxon>
        <taxon>Parenemella</taxon>
    </lineage>
</organism>
<keyword evidence="1" id="KW-0812">Transmembrane</keyword>
<feature type="transmembrane region" description="Helical" evidence="1">
    <location>
        <begin position="76"/>
        <end position="97"/>
    </location>
</feature>
<dbReference type="Pfam" id="PF12277">
    <property type="entry name" value="DUF3618"/>
    <property type="match status" value="1"/>
</dbReference>
<keyword evidence="4" id="KW-1185">Reference proteome</keyword>
<dbReference type="Proteomes" id="UP000216533">
    <property type="component" value="Unassembled WGS sequence"/>
</dbReference>
<dbReference type="EMBL" id="NMVJ01000001">
    <property type="protein sequence ID" value="OYN92768.1"/>
    <property type="molecule type" value="Genomic_DNA"/>
</dbReference>
<gene>
    <name evidence="3" type="ORF">CGZ91_01105</name>
    <name evidence="2" type="ORF">CGZ92_06140</name>
</gene>
<evidence type="ECO:0000313" key="3">
    <source>
        <dbReference type="EMBL" id="OYN92768.1"/>
    </source>
</evidence>
<dbReference type="InterPro" id="IPR022062">
    <property type="entry name" value="DUF3618"/>
</dbReference>
<comment type="caution">
    <text evidence="3">The sequence shown here is derived from an EMBL/GenBank/DDBJ whole genome shotgun (WGS) entry which is preliminary data.</text>
</comment>
<evidence type="ECO:0000313" key="4">
    <source>
        <dbReference type="Proteomes" id="UP000216300"/>
    </source>
</evidence>
<accession>A0A255E902</accession>
<dbReference type="AlphaFoldDB" id="A0A255EMJ6"/>
<dbReference type="Proteomes" id="UP000216300">
    <property type="component" value="Unassembled WGS sequence"/>
</dbReference>
<sequence length="106" mass="11384">MAKKSTKPARSREQIEADIAAARARLAANVESLVENVHPKAIVRNSVDEAKGLAQAEFENAKAQFKDEDGLRWDRIGMIGGAVVGVVTFVLALRAIVSRAQKSKAA</sequence>
<protein>
    <recommendedName>
        <fullName evidence="6">DUF3618 domain-containing protein</fullName>
    </recommendedName>
</protein>
<evidence type="ECO:0000313" key="2">
    <source>
        <dbReference type="EMBL" id="OYN87996.1"/>
    </source>
</evidence>